<dbReference type="EnsemblPlants" id="MELO3C009464.2.1">
    <property type="protein sequence ID" value="MELO3C009464.2.1"/>
    <property type="gene ID" value="MELO3C009464.2"/>
</dbReference>
<dbReference type="eggNOG" id="ENOG502S6TK">
    <property type="taxonomic scope" value="Eukaryota"/>
</dbReference>
<protein>
    <submittedName>
        <fullName evidence="1">Uncharacterized protein</fullName>
    </submittedName>
</protein>
<dbReference type="Gramene" id="MELO3C009464.2.1">
    <property type="protein sequence ID" value="MELO3C009464.2.1"/>
    <property type="gene ID" value="MELO3C009464.2"/>
</dbReference>
<organism evidence="1">
    <name type="scientific">Cucumis melo</name>
    <name type="common">Muskmelon</name>
    <dbReference type="NCBI Taxonomy" id="3656"/>
    <lineage>
        <taxon>Eukaryota</taxon>
        <taxon>Viridiplantae</taxon>
        <taxon>Streptophyta</taxon>
        <taxon>Embryophyta</taxon>
        <taxon>Tracheophyta</taxon>
        <taxon>Spermatophyta</taxon>
        <taxon>Magnoliopsida</taxon>
        <taxon>eudicotyledons</taxon>
        <taxon>Gunneridae</taxon>
        <taxon>Pentapetalae</taxon>
        <taxon>rosids</taxon>
        <taxon>fabids</taxon>
        <taxon>Cucurbitales</taxon>
        <taxon>Cucurbitaceae</taxon>
        <taxon>Benincaseae</taxon>
        <taxon>Cucumis</taxon>
    </lineage>
</organism>
<sequence>MASGVVPPVEIEEDDDLFEIDLEAVNSITSPPNFSDDPCGFFTTAGGATLLANCLLPITDVSNAVPIGDSNEGEIFLFAMPSEPTHLEKALRLPLGLGLHRALIDCLEMKITSR</sequence>
<gene>
    <name evidence="1" type="primary">103486601</name>
</gene>
<accession>A0A1S3B7E8</accession>
<name>A0A1S3B7E8_CUCME</name>
<dbReference type="AlphaFoldDB" id="A0A1S3B7E8"/>
<proteinExistence type="predicted"/>
<evidence type="ECO:0000313" key="1">
    <source>
        <dbReference type="EnsemblPlants" id="MELO3C009464.2.1"/>
    </source>
</evidence>
<reference evidence="1" key="1">
    <citation type="submission" date="2023-03" db="UniProtKB">
        <authorList>
            <consortium name="EnsemblPlants"/>
        </authorList>
    </citation>
    <scope>IDENTIFICATION</scope>
</reference>